<dbReference type="FunCoup" id="A0A0M8K5B1">
    <property type="interactions" value="507"/>
</dbReference>
<dbReference type="AlphaFoldDB" id="A0A0M8K5B1"/>
<feature type="compositionally biased region" description="Acidic residues" evidence="5">
    <location>
        <begin position="399"/>
        <end position="426"/>
    </location>
</feature>
<evidence type="ECO:0000313" key="8">
    <source>
        <dbReference type="Proteomes" id="UP000037784"/>
    </source>
</evidence>
<dbReference type="Proteomes" id="UP000037784">
    <property type="component" value="Unassembled WGS sequence"/>
</dbReference>
<dbReference type="GO" id="GO:0003735">
    <property type="term" value="F:structural constituent of ribosome"/>
    <property type="evidence" value="ECO:0007669"/>
    <property type="project" value="TreeGrafter"/>
</dbReference>
<dbReference type="PRINTS" id="PR00681">
    <property type="entry name" value="RIBOSOMALS1"/>
</dbReference>
<sequence length="426" mass="47726">MSEFTDAQQNDKQSSPMWQYLEQEEYDYREPEPGDIVEGVVVRKSNSEILIDLGLKREAVVTSRDIDKMPREDLDAIQIGDTVSVFVTAKEDDEGRRIVSINLAMMQEDWQRAEEMAESGEIFEGEVISYNKGGVIVPFGRLRGFVPASQLVSGAGQSFQDRLQGLVGKRLKLKVVEVNARRRRLIFSERAAMREVEQEEKEKLLETLQPGDVRKGVVTNLQPFGAFVDLGGADGLIHVSELAWHRVKHPRDVLEVGQEVEVYILKVDRENDRIGLSLKRLQPDPWSQVTQKYSVGDVVEAEITNLTEFGAFARIEDGVEGLIHISELDDKNVGHPREIVHRGQRVQVRIISIDTERQRIGLSLKRANEEEGEASAEMSEEASPVAEETPTTEAATATEEVETPETPETSEETEDANSSAEEEAAE</sequence>
<dbReference type="PANTHER" id="PTHR10724">
    <property type="entry name" value="30S RIBOSOMAL PROTEIN S1"/>
    <property type="match status" value="1"/>
</dbReference>
<protein>
    <submittedName>
        <fullName evidence="7">Small subunit ribosomal protein S1</fullName>
    </submittedName>
</protein>
<feature type="compositionally biased region" description="Acidic residues" evidence="5">
    <location>
        <begin position="370"/>
        <end position="380"/>
    </location>
</feature>
<comment type="similarity">
    <text evidence="1">Belongs to the bacterial ribosomal protein bS1 family.</text>
</comment>
<dbReference type="GO" id="GO:0005840">
    <property type="term" value="C:ribosome"/>
    <property type="evidence" value="ECO:0007669"/>
    <property type="project" value="UniProtKB-KW"/>
</dbReference>
<dbReference type="GO" id="GO:0006412">
    <property type="term" value="P:translation"/>
    <property type="evidence" value="ECO:0007669"/>
    <property type="project" value="TreeGrafter"/>
</dbReference>
<comment type="caution">
    <text evidence="7">The sequence shown here is derived from an EMBL/GenBank/DDBJ whole genome shotgun (WGS) entry which is preliminary data.</text>
</comment>
<evidence type="ECO:0000313" key="7">
    <source>
        <dbReference type="EMBL" id="GAP61945.1"/>
    </source>
</evidence>
<dbReference type="InterPro" id="IPR050437">
    <property type="entry name" value="Ribos_protein_bS1-like"/>
</dbReference>
<dbReference type="RefSeq" id="WP_200907169.1">
    <property type="nucleotide sequence ID" value="NZ_BBZA01000022.1"/>
</dbReference>
<dbReference type="GO" id="GO:0003729">
    <property type="term" value="F:mRNA binding"/>
    <property type="evidence" value="ECO:0007669"/>
    <property type="project" value="TreeGrafter"/>
</dbReference>
<dbReference type="FunFam" id="2.40.50.140:FF:000103">
    <property type="entry name" value="protein RRP5 homolog"/>
    <property type="match status" value="1"/>
</dbReference>
<comment type="function">
    <text evidence="4">Binds mRNA; thus facilitating recognition of the initiation point. It is needed to translate mRNA with a short Shine-Dalgarno (SD) purine-rich sequence.</text>
</comment>
<reference evidence="7 8" key="1">
    <citation type="journal article" date="2015" name="Genome Announc.">
        <title>Draft Genome Sequence of a Heterotrophic Facultative Anaerobic Thermophilic Bacterium, Ardenticatena maritima Strain 110ST.</title>
        <authorList>
            <person name="Kawaichi S."/>
            <person name="Yoshida T."/>
            <person name="Sako Y."/>
            <person name="Nakamura R."/>
        </authorList>
    </citation>
    <scope>NUCLEOTIDE SEQUENCE [LARGE SCALE GENOMIC DNA]</scope>
    <source>
        <strain evidence="7 8">110S</strain>
    </source>
</reference>
<dbReference type="SMART" id="SM00316">
    <property type="entry name" value="S1"/>
    <property type="match status" value="4"/>
</dbReference>
<dbReference type="CDD" id="cd04465">
    <property type="entry name" value="S1_RPS1_repeat_ec2_hs2"/>
    <property type="match status" value="1"/>
</dbReference>
<dbReference type="CDD" id="cd05688">
    <property type="entry name" value="S1_RPS1_repeat_ec3"/>
    <property type="match status" value="1"/>
</dbReference>
<evidence type="ECO:0000256" key="3">
    <source>
        <dbReference type="ARBA" id="ARBA00023274"/>
    </source>
</evidence>
<feature type="domain" description="S1 motif" evidence="6">
    <location>
        <begin position="296"/>
        <end position="365"/>
    </location>
</feature>
<dbReference type="PROSITE" id="PS50126">
    <property type="entry name" value="S1"/>
    <property type="match status" value="4"/>
</dbReference>
<dbReference type="InterPro" id="IPR035104">
    <property type="entry name" value="Ribosomal_protein_S1-like"/>
</dbReference>
<dbReference type="InterPro" id="IPR012340">
    <property type="entry name" value="NA-bd_OB-fold"/>
</dbReference>
<accession>A0A0M8K5B1</accession>
<keyword evidence="8" id="KW-1185">Reference proteome</keyword>
<evidence type="ECO:0000256" key="1">
    <source>
        <dbReference type="ARBA" id="ARBA00006767"/>
    </source>
</evidence>
<dbReference type="SUPFAM" id="SSF50249">
    <property type="entry name" value="Nucleic acid-binding proteins"/>
    <property type="match status" value="4"/>
</dbReference>
<keyword evidence="3" id="KW-0687">Ribonucleoprotein</keyword>
<keyword evidence="2 7" id="KW-0689">Ribosomal protein</keyword>
<reference evidence="8" key="2">
    <citation type="submission" date="2015-08" db="EMBL/GenBank/DDBJ databases">
        <title>Draft Genome Sequence of a Heterotrophic Facultative Anaerobic Bacterium Ardenticatena maritima Strain 110S.</title>
        <authorList>
            <person name="Kawaichi S."/>
            <person name="Yoshida T."/>
            <person name="Sako Y."/>
            <person name="Nakamura R."/>
        </authorList>
    </citation>
    <scope>NUCLEOTIDE SEQUENCE [LARGE SCALE GENOMIC DNA]</scope>
    <source>
        <strain evidence="8">110S</strain>
    </source>
</reference>
<dbReference type="Pfam" id="PF00575">
    <property type="entry name" value="S1"/>
    <property type="match status" value="4"/>
</dbReference>
<dbReference type="Gene3D" id="2.40.50.140">
    <property type="entry name" value="Nucleic acid-binding proteins"/>
    <property type="match status" value="4"/>
</dbReference>
<feature type="region of interest" description="Disordered" evidence="5">
    <location>
        <begin position="364"/>
        <end position="426"/>
    </location>
</feature>
<dbReference type="FunFam" id="2.40.50.140:FF:000039">
    <property type="entry name" value="30S ribosomal protein S1"/>
    <property type="match status" value="1"/>
</dbReference>
<proteinExistence type="inferred from homology"/>
<organism evidence="7 8">
    <name type="scientific">Ardenticatena maritima</name>
    <dbReference type="NCBI Taxonomy" id="872965"/>
    <lineage>
        <taxon>Bacteria</taxon>
        <taxon>Bacillati</taxon>
        <taxon>Chloroflexota</taxon>
        <taxon>Ardenticatenia</taxon>
        <taxon>Ardenticatenales</taxon>
        <taxon>Ardenticatenaceae</taxon>
        <taxon>Ardenticatena</taxon>
    </lineage>
</organism>
<name>A0A0M8K5B1_9CHLR</name>
<dbReference type="InterPro" id="IPR003029">
    <property type="entry name" value="S1_domain"/>
</dbReference>
<dbReference type="EMBL" id="BBZA01000022">
    <property type="protein sequence ID" value="GAP61945.1"/>
    <property type="molecule type" value="Genomic_DNA"/>
</dbReference>
<gene>
    <name evidence="7" type="ORF">ARMA_0368</name>
</gene>
<dbReference type="PANTHER" id="PTHR10724:SF7">
    <property type="entry name" value="SMALL RIBOSOMAL SUBUNIT PROTEIN BS1C"/>
    <property type="match status" value="1"/>
</dbReference>
<dbReference type="STRING" id="872965.SE16_02330"/>
<feature type="compositionally biased region" description="Low complexity" evidence="5">
    <location>
        <begin position="381"/>
        <end position="398"/>
    </location>
</feature>
<feature type="domain" description="S1 motif" evidence="6">
    <location>
        <begin position="211"/>
        <end position="279"/>
    </location>
</feature>
<evidence type="ECO:0000256" key="4">
    <source>
        <dbReference type="ARBA" id="ARBA00025604"/>
    </source>
</evidence>
<evidence type="ECO:0000256" key="5">
    <source>
        <dbReference type="SAM" id="MobiDB-lite"/>
    </source>
</evidence>
<evidence type="ECO:0000259" key="6">
    <source>
        <dbReference type="PROSITE" id="PS50126"/>
    </source>
</evidence>
<evidence type="ECO:0000256" key="2">
    <source>
        <dbReference type="ARBA" id="ARBA00022980"/>
    </source>
</evidence>
<feature type="domain" description="S1 motif" evidence="6">
    <location>
        <begin position="34"/>
        <end position="102"/>
    </location>
</feature>
<feature type="domain" description="S1 motif" evidence="6">
    <location>
        <begin position="120"/>
        <end position="190"/>
    </location>
</feature>
<dbReference type="InParanoid" id="A0A0M8K5B1"/>